<proteinExistence type="predicted"/>
<dbReference type="Proteomes" id="UP000198362">
    <property type="component" value="Unassembled WGS sequence"/>
</dbReference>
<sequence>MRTITVGQFISLDGVVESPEKWHMPYVDAEMMAAIWSEPADTTWPRGWLS</sequence>
<name>A0A239K2C9_9ACTN</name>
<dbReference type="RefSeq" id="WP_245870724.1">
    <property type="nucleotide sequence ID" value="NZ_FZPH01000003.1"/>
</dbReference>
<reference evidence="1 2" key="1">
    <citation type="submission" date="2017-06" db="EMBL/GenBank/DDBJ databases">
        <authorList>
            <person name="Kim H.J."/>
            <person name="Triplett B.A."/>
        </authorList>
    </citation>
    <scope>NUCLEOTIDE SEQUENCE [LARGE SCALE GENOMIC DNA]</scope>
    <source>
        <strain evidence="1 2">CGMCC 4.5593</strain>
    </source>
</reference>
<evidence type="ECO:0000313" key="2">
    <source>
        <dbReference type="Proteomes" id="UP000198362"/>
    </source>
</evidence>
<gene>
    <name evidence="1" type="ORF">SAMN05421812_103276</name>
</gene>
<organism evidence="1 2">
    <name type="scientific">Asanoa hainanensis</name>
    <dbReference type="NCBI Taxonomy" id="560556"/>
    <lineage>
        <taxon>Bacteria</taxon>
        <taxon>Bacillati</taxon>
        <taxon>Actinomycetota</taxon>
        <taxon>Actinomycetes</taxon>
        <taxon>Micromonosporales</taxon>
        <taxon>Micromonosporaceae</taxon>
        <taxon>Asanoa</taxon>
    </lineage>
</organism>
<dbReference type="AlphaFoldDB" id="A0A239K2C9"/>
<evidence type="ECO:0000313" key="1">
    <source>
        <dbReference type="EMBL" id="SNT12537.1"/>
    </source>
</evidence>
<accession>A0A239K2C9</accession>
<protein>
    <submittedName>
        <fullName evidence="1">Uncharacterized protein</fullName>
    </submittedName>
</protein>
<dbReference type="EMBL" id="FZPH01000003">
    <property type="protein sequence ID" value="SNT12537.1"/>
    <property type="molecule type" value="Genomic_DNA"/>
</dbReference>
<keyword evidence="2" id="KW-1185">Reference proteome</keyword>